<reference evidence="3 4" key="1">
    <citation type="submission" date="2024-10" db="EMBL/GenBank/DDBJ databases">
        <title>Updated reference genomes for cyclostephanoid diatoms.</title>
        <authorList>
            <person name="Roberts W.R."/>
            <person name="Alverson A.J."/>
        </authorList>
    </citation>
    <scope>NUCLEOTIDE SEQUENCE [LARGE SCALE GENOMIC DNA]</scope>
    <source>
        <strain evidence="3 4">AJA010-31</strain>
    </source>
</reference>
<organism evidence="3 4">
    <name type="scientific">Cyclotella atomus</name>
    <dbReference type="NCBI Taxonomy" id="382360"/>
    <lineage>
        <taxon>Eukaryota</taxon>
        <taxon>Sar</taxon>
        <taxon>Stramenopiles</taxon>
        <taxon>Ochrophyta</taxon>
        <taxon>Bacillariophyta</taxon>
        <taxon>Coscinodiscophyceae</taxon>
        <taxon>Thalassiosirophycidae</taxon>
        <taxon>Stephanodiscales</taxon>
        <taxon>Stephanodiscaceae</taxon>
        <taxon>Cyclotella</taxon>
    </lineage>
</organism>
<feature type="signal peptide" evidence="2">
    <location>
        <begin position="1"/>
        <end position="20"/>
    </location>
</feature>
<feature type="region of interest" description="Disordered" evidence="1">
    <location>
        <begin position="78"/>
        <end position="188"/>
    </location>
</feature>
<feature type="chain" id="PRO_5044814610" description="Sulfotransferase" evidence="2">
    <location>
        <begin position="21"/>
        <end position="489"/>
    </location>
</feature>
<evidence type="ECO:0000256" key="2">
    <source>
        <dbReference type="SAM" id="SignalP"/>
    </source>
</evidence>
<evidence type="ECO:0000313" key="4">
    <source>
        <dbReference type="Proteomes" id="UP001530400"/>
    </source>
</evidence>
<evidence type="ECO:0008006" key="5">
    <source>
        <dbReference type="Google" id="ProtNLM"/>
    </source>
</evidence>
<feature type="compositionally biased region" description="Polar residues" evidence="1">
    <location>
        <begin position="122"/>
        <end position="146"/>
    </location>
</feature>
<dbReference type="PANTHER" id="PTHR32301">
    <property type="entry name" value="COUNTIN RECEPTOR CNR3-RELATED"/>
    <property type="match status" value="1"/>
</dbReference>
<evidence type="ECO:0000256" key="1">
    <source>
        <dbReference type="SAM" id="MobiDB-lite"/>
    </source>
</evidence>
<dbReference type="SUPFAM" id="SSF52540">
    <property type="entry name" value="P-loop containing nucleoside triphosphate hydrolases"/>
    <property type="match status" value="1"/>
</dbReference>
<protein>
    <recommendedName>
        <fullName evidence="5">Sulfotransferase</fullName>
    </recommendedName>
</protein>
<evidence type="ECO:0000313" key="3">
    <source>
        <dbReference type="EMBL" id="KAL3788429.1"/>
    </source>
</evidence>
<dbReference type="Gene3D" id="3.40.50.300">
    <property type="entry name" value="P-loop containing nucleotide triphosphate hydrolases"/>
    <property type="match status" value="1"/>
</dbReference>
<keyword evidence="2" id="KW-0732">Signal</keyword>
<dbReference type="InterPro" id="IPR027417">
    <property type="entry name" value="P-loop_NTPase"/>
</dbReference>
<keyword evidence="4" id="KW-1185">Reference proteome</keyword>
<dbReference type="EMBL" id="JALLPJ020000565">
    <property type="protein sequence ID" value="KAL3788429.1"/>
    <property type="molecule type" value="Genomic_DNA"/>
</dbReference>
<accession>A0ABD3PLB8</accession>
<proteinExistence type="predicted"/>
<name>A0ABD3PLB8_9STRA</name>
<dbReference type="InterPro" id="IPR053259">
    <property type="entry name" value="Golvesin-related_Golgi"/>
</dbReference>
<feature type="compositionally biased region" description="Polar residues" evidence="1">
    <location>
        <begin position="86"/>
        <end position="96"/>
    </location>
</feature>
<sequence>MPSRAHKWIGRAALLSFTLSILLIDEPSIVPASDQGTHVRRRLEDDQEGKDKTAEAQAALTALEKAMGVLDEIIAAHDANDRDVPSESQGVVSSEQAADEENTADESAVAQADGGVDQQQQETDSTPQDEATDSEQQTDQPSAQEETSQEIDTASENDSVKKAAAEALGEAKNNRRDPAPQPVQSREKYFGKVFPETNHVDMPFYLRNTFEPSPLKPEDRDIIFYWHIPKTAGGLVKNIMGMCFGLKRAEKLKEPASLEMVHNVIVNVDTSSPEGIAEAHELGLVDSNMVDFIFSSFVLSASSLFTPQHRGRAFTIIRHPIDAAASNFHARKVKHPELRGKYTLAQYAAKNFFIDNWVTRQLTGTLPHEELEQRHVDQAKNILAAKFFVGIYEHMDETMRQLKAFYKWKALEGQEYCVTDLIHGANPNFQKTYRGKPARGSNDWAFVAHVERWDMELYYFALEVFSKQGRIWNADEYSLIETSTGDKSY</sequence>
<dbReference type="AlphaFoldDB" id="A0ABD3PLB8"/>
<gene>
    <name evidence="3" type="ORF">ACHAWO_007384</name>
</gene>
<dbReference type="PANTHER" id="PTHR32301:SF6">
    <property type="entry name" value="GOLVESIN-RELATED"/>
    <property type="match status" value="1"/>
</dbReference>
<feature type="compositionally biased region" description="Low complexity" evidence="1">
    <location>
        <begin position="108"/>
        <end position="121"/>
    </location>
</feature>
<dbReference type="Proteomes" id="UP001530400">
    <property type="component" value="Unassembled WGS sequence"/>
</dbReference>
<comment type="caution">
    <text evidence="3">The sequence shown here is derived from an EMBL/GenBank/DDBJ whole genome shotgun (WGS) entry which is preliminary data.</text>
</comment>